<dbReference type="GO" id="GO:0004556">
    <property type="term" value="F:alpha-amylase activity"/>
    <property type="evidence" value="ECO:0007669"/>
    <property type="project" value="TreeGrafter"/>
</dbReference>
<organism evidence="3 4">
    <name type="scientific">Renibacterium salmoninarum (strain ATCC 33209 / DSM 20767 / JCM 11484 / NBRC 15589 / NCIMB 2235)</name>
    <dbReference type="NCBI Taxonomy" id="288705"/>
    <lineage>
        <taxon>Bacteria</taxon>
        <taxon>Bacillati</taxon>
        <taxon>Actinomycetota</taxon>
        <taxon>Actinomycetes</taxon>
        <taxon>Micrococcales</taxon>
        <taxon>Micrococcaceae</taxon>
        <taxon>Renibacterium</taxon>
    </lineage>
</organism>
<evidence type="ECO:0000256" key="1">
    <source>
        <dbReference type="SAM" id="MobiDB-lite"/>
    </source>
</evidence>
<sequence length="77" mass="8616">MSQATSSTKYATNSREFEDDGASEHAWWQDAVIYQIYPRSFADGNGDGMGDLAGVTSRLDYLKTLGIDAIWLSPFYR</sequence>
<keyword evidence="4" id="KW-1185">Reference proteome</keyword>
<accession>A9WUD4</accession>
<keyword evidence="3" id="KW-0378">Hydrolase</keyword>
<evidence type="ECO:0000313" key="3">
    <source>
        <dbReference type="EMBL" id="ABY24805.1"/>
    </source>
</evidence>
<protein>
    <submittedName>
        <fullName evidence="3">Alpha-glucosidase</fullName>
        <ecNumber evidence="3">3.2.1.20</ecNumber>
    </submittedName>
</protein>
<proteinExistence type="predicted"/>
<dbReference type="Gene3D" id="3.20.20.80">
    <property type="entry name" value="Glycosidases"/>
    <property type="match status" value="1"/>
</dbReference>
<dbReference type="KEGG" id="rsa:RSal33209_3084"/>
<dbReference type="HOGENOM" id="CLU_2635549_0_0_11"/>
<feature type="region of interest" description="Disordered" evidence="1">
    <location>
        <begin position="1"/>
        <end position="20"/>
    </location>
</feature>
<name>A9WUD4_RENSM</name>
<feature type="domain" description="Glycosyl hydrolase family 13 catalytic" evidence="2">
    <location>
        <begin position="35"/>
        <end position="77"/>
    </location>
</feature>
<dbReference type="InterPro" id="IPR006047">
    <property type="entry name" value="GH13_cat_dom"/>
</dbReference>
<keyword evidence="3" id="KW-0326">Glycosidase</keyword>
<dbReference type="Pfam" id="PF00128">
    <property type="entry name" value="Alpha-amylase"/>
    <property type="match status" value="1"/>
</dbReference>
<dbReference type="EC" id="3.2.1.20" evidence="3"/>
<dbReference type="AlphaFoldDB" id="A9WUD4"/>
<dbReference type="GO" id="GO:0009313">
    <property type="term" value="P:oligosaccharide catabolic process"/>
    <property type="evidence" value="ECO:0007669"/>
    <property type="project" value="TreeGrafter"/>
</dbReference>
<evidence type="ECO:0000313" key="4">
    <source>
        <dbReference type="Proteomes" id="UP000002007"/>
    </source>
</evidence>
<dbReference type="EMBL" id="CP000910">
    <property type="protein sequence ID" value="ABY24805.1"/>
    <property type="molecule type" value="Genomic_DNA"/>
</dbReference>
<dbReference type="InterPro" id="IPR017853">
    <property type="entry name" value="GH"/>
</dbReference>
<dbReference type="eggNOG" id="COG0366">
    <property type="taxonomic scope" value="Bacteria"/>
</dbReference>
<dbReference type="SUPFAM" id="SSF51445">
    <property type="entry name" value="(Trans)glycosidases"/>
    <property type="match status" value="1"/>
</dbReference>
<feature type="compositionally biased region" description="Polar residues" evidence="1">
    <location>
        <begin position="1"/>
        <end position="14"/>
    </location>
</feature>
<dbReference type="PANTHER" id="PTHR10357:SF179">
    <property type="entry name" value="NEUTRAL AND BASIC AMINO ACID TRANSPORT PROTEIN RBAT"/>
    <property type="match status" value="1"/>
</dbReference>
<dbReference type="Proteomes" id="UP000002007">
    <property type="component" value="Chromosome"/>
</dbReference>
<dbReference type="GO" id="GO:0004558">
    <property type="term" value="F:alpha-1,4-glucosidase activity"/>
    <property type="evidence" value="ECO:0007669"/>
    <property type="project" value="UniProtKB-EC"/>
</dbReference>
<dbReference type="STRING" id="288705.RSal33209_3084"/>
<evidence type="ECO:0000259" key="2">
    <source>
        <dbReference type="Pfam" id="PF00128"/>
    </source>
</evidence>
<dbReference type="PANTHER" id="PTHR10357">
    <property type="entry name" value="ALPHA-AMYLASE FAMILY MEMBER"/>
    <property type="match status" value="1"/>
</dbReference>
<reference evidence="4" key="1">
    <citation type="journal article" date="2008" name="J. Bacteriol.">
        <title>Genome sequence of the fish pathogen Renibacterium salmoninarum suggests reductive evolution away from an environmental Arthrobacter ancestor.</title>
        <authorList>
            <person name="Wiens G.D."/>
            <person name="Rockey D.D."/>
            <person name="Wu Z."/>
            <person name="Chang J."/>
            <person name="Levy R."/>
            <person name="Crane S."/>
            <person name="Chen D.S."/>
            <person name="Capri G.R."/>
            <person name="Burnett J.R."/>
            <person name="Sudheesh P.S."/>
            <person name="Schipma M.J."/>
            <person name="Burd H."/>
            <person name="Bhattacharyya A."/>
            <person name="Rhodes L.D."/>
            <person name="Kaul R."/>
            <person name="Strom M.S."/>
        </authorList>
    </citation>
    <scope>NUCLEOTIDE SEQUENCE [LARGE SCALE GENOMIC DNA]</scope>
    <source>
        <strain evidence="4">ATCC 33209 / DSM 20767 / JCM 11484 / NBRC 15589 / NCIMB 2235</strain>
    </source>
</reference>
<gene>
    <name evidence="3" type="ordered locus">RSal33209_3084</name>
</gene>